<dbReference type="PANTHER" id="PTHR33990:SF1">
    <property type="entry name" value="PROTEIN YJDN"/>
    <property type="match status" value="1"/>
</dbReference>
<dbReference type="SUPFAM" id="SSF54593">
    <property type="entry name" value="Glyoxalase/Bleomycin resistance protein/Dihydroxybiphenyl dioxygenase"/>
    <property type="match status" value="1"/>
</dbReference>
<proteinExistence type="predicted"/>
<keyword evidence="3" id="KW-1185">Reference proteome</keyword>
<comment type="caution">
    <text evidence="2">The sequence shown here is derived from an EMBL/GenBank/DDBJ whole genome shotgun (WGS) entry which is preliminary data.</text>
</comment>
<dbReference type="OrthoDB" id="9795306at2"/>
<dbReference type="EMBL" id="SJZI01000042">
    <property type="protein sequence ID" value="TCJ14408.1"/>
    <property type="molecule type" value="Genomic_DNA"/>
</dbReference>
<gene>
    <name evidence="2" type="ORF">EPD60_10485</name>
</gene>
<organism evidence="2 3">
    <name type="scientific">Flaviaesturariibacter flavus</name>
    <dbReference type="NCBI Taxonomy" id="2502780"/>
    <lineage>
        <taxon>Bacteria</taxon>
        <taxon>Pseudomonadati</taxon>
        <taxon>Bacteroidota</taxon>
        <taxon>Chitinophagia</taxon>
        <taxon>Chitinophagales</taxon>
        <taxon>Chitinophagaceae</taxon>
        <taxon>Flaviaestuariibacter</taxon>
    </lineage>
</organism>
<dbReference type="Pfam" id="PF06983">
    <property type="entry name" value="3-dmu-9_3-mt"/>
    <property type="match status" value="1"/>
</dbReference>
<evidence type="ECO:0000313" key="3">
    <source>
        <dbReference type="Proteomes" id="UP000295334"/>
    </source>
</evidence>
<dbReference type="RefSeq" id="WP_131449399.1">
    <property type="nucleotide sequence ID" value="NZ_SJZI01000042.1"/>
</dbReference>
<dbReference type="InterPro" id="IPR028973">
    <property type="entry name" value="PhnB-like"/>
</dbReference>
<dbReference type="CDD" id="cd06588">
    <property type="entry name" value="PhnB_like"/>
    <property type="match status" value="1"/>
</dbReference>
<reference evidence="2 3" key="1">
    <citation type="submission" date="2019-03" db="EMBL/GenBank/DDBJ databases">
        <authorList>
            <person name="Kim M.K.M."/>
        </authorList>
    </citation>
    <scope>NUCLEOTIDE SEQUENCE [LARGE SCALE GENOMIC DNA]</scope>
    <source>
        <strain evidence="2 3">17J68-12</strain>
    </source>
</reference>
<accession>A0A4R1BBU3</accession>
<dbReference type="AlphaFoldDB" id="A0A4R1BBU3"/>
<name>A0A4R1BBU3_9BACT</name>
<evidence type="ECO:0000313" key="2">
    <source>
        <dbReference type="EMBL" id="TCJ14408.1"/>
    </source>
</evidence>
<dbReference type="Gene3D" id="3.10.180.10">
    <property type="entry name" value="2,3-Dihydroxybiphenyl 1,2-Dioxygenase, domain 1"/>
    <property type="match status" value="1"/>
</dbReference>
<dbReference type="InterPro" id="IPR029068">
    <property type="entry name" value="Glyas_Bleomycin-R_OHBP_Dase"/>
</dbReference>
<sequence>MRLAPYIMFNGNCEEALNFYAKALGGQIQGLQYFEGAPVETAPEDAKKVMHAQFSAGGLFLMASDGQQNEAVGGMVHLSLDFSSQEEIDRTFAALSEGARVTMPLQDTFWGARFGMLTDQFGVNWMFNFDKEPKQKQ</sequence>
<dbReference type="Proteomes" id="UP000295334">
    <property type="component" value="Unassembled WGS sequence"/>
</dbReference>
<feature type="domain" description="PhnB-like" evidence="1">
    <location>
        <begin position="3"/>
        <end position="125"/>
    </location>
</feature>
<dbReference type="PANTHER" id="PTHR33990">
    <property type="entry name" value="PROTEIN YJDN-RELATED"/>
    <property type="match status" value="1"/>
</dbReference>
<protein>
    <submittedName>
        <fullName evidence="2">VOC family protein</fullName>
    </submittedName>
</protein>
<evidence type="ECO:0000259" key="1">
    <source>
        <dbReference type="Pfam" id="PF06983"/>
    </source>
</evidence>